<name>A0A4Y3QRE2_STRCI</name>
<keyword evidence="3" id="KW-1185">Reference proteome</keyword>
<sequence length="139" mass="14938">MTQGERGEHRTIRVALDQETVADSDVEALKRWLEREPGLEPLTRGDAGEQRLRIEVRPAAGAPGTAMGAGSEIVIVLLTLAAQPAVNDLYGKVVDGVRAWRANRRSVEPGEPPEVTVDPPPHDADDTEQDGAARADGEE</sequence>
<proteinExistence type="predicted"/>
<dbReference type="RefSeq" id="WP_086818309.1">
    <property type="nucleotide sequence ID" value="NZ_BJMM01000001.1"/>
</dbReference>
<evidence type="ECO:0000313" key="3">
    <source>
        <dbReference type="Proteomes" id="UP000319210"/>
    </source>
</evidence>
<organism evidence="2 3">
    <name type="scientific">Streptomyces cacaoi</name>
    <dbReference type="NCBI Taxonomy" id="1898"/>
    <lineage>
        <taxon>Bacteria</taxon>
        <taxon>Bacillati</taxon>
        <taxon>Actinomycetota</taxon>
        <taxon>Actinomycetes</taxon>
        <taxon>Kitasatosporales</taxon>
        <taxon>Streptomycetaceae</taxon>
        <taxon>Streptomyces</taxon>
    </lineage>
</organism>
<dbReference type="EMBL" id="BJMM01000001">
    <property type="protein sequence ID" value="GEB47499.1"/>
    <property type="molecule type" value="Genomic_DNA"/>
</dbReference>
<comment type="caution">
    <text evidence="2">The sequence shown here is derived from an EMBL/GenBank/DDBJ whole genome shotgun (WGS) entry which is preliminary data.</text>
</comment>
<feature type="region of interest" description="Disordered" evidence="1">
    <location>
        <begin position="103"/>
        <end position="139"/>
    </location>
</feature>
<dbReference type="OrthoDB" id="4306766at2"/>
<dbReference type="AlphaFoldDB" id="A0A4Y3QRE2"/>
<dbReference type="Proteomes" id="UP000319210">
    <property type="component" value="Unassembled WGS sequence"/>
</dbReference>
<evidence type="ECO:0000313" key="2">
    <source>
        <dbReference type="EMBL" id="GEB47499.1"/>
    </source>
</evidence>
<accession>A0A4Y3QRE2</accession>
<protein>
    <submittedName>
        <fullName evidence="2">Uncharacterized protein</fullName>
    </submittedName>
</protein>
<evidence type="ECO:0000256" key="1">
    <source>
        <dbReference type="SAM" id="MobiDB-lite"/>
    </source>
</evidence>
<reference evidence="2 3" key="1">
    <citation type="submission" date="2019-06" db="EMBL/GenBank/DDBJ databases">
        <title>Whole genome shotgun sequence of Streptomyces cacaoi subsp. cacaoi NBRC 12748.</title>
        <authorList>
            <person name="Hosoyama A."/>
            <person name="Uohara A."/>
            <person name="Ohji S."/>
            <person name="Ichikawa N."/>
        </authorList>
    </citation>
    <scope>NUCLEOTIDE SEQUENCE [LARGE SCALE GENOMIC DNA]</scope>
    <source>
        <strain evidence="2 3">NBRC 12748</strain>
    </source>
</reference>
<gene>
    <name evidence="2" type="ORF">SCA03_00500</name>
</gene>